<dbReference type="InterPro" id="IPR029063">
    <property type="entry name" value="SAM-dependent_MTases_sf"/>
</dbReference>
<dbReference type="SUPFAM" id="SSF53335">
    <property type="entry name" value="S-adenosyl-L-methionine-dependent methyltransferases"/>
    <property type="match status" value="1"/>
</dbReference>
<dbReference type="AlphaFoldDB" id="A0AAX4P5R3"/>
<evidence type="ECO:0000313" key="2">
    <source>
        <dbReference type="Proteomes" id="UP001472866"/>
    </source>
</evidence>
<gene>
    <name evidence="1" type="ORF">HKI87_03g24990</name>
</gene>
<keyword evidence="2" id="KW-1185">Reference proteome</keyword>
<evidence type="ECO:0000313" key="1">
    <source>
        <dbReference type="EMBL" id="WZN60965.1"/>
    </source>
</evidence>
<organism evidence="1 2">
    <name type="scientific">Chloropicon roscoffensis</name>
    <dbReference type="NCBI Taxonomy" id="1461544"/>
    <lineage>
        <taxon>Eukaryota</taxon>
        <taxon>Viridiplantae</taxon>
        <taxon>Chlorophyta</taxon>
        <taxon>Chloropicophyceae</taxon>
        <taxon>Chloropicales</taxon>
        <taxon>Chloropicaceae</taxon>
        <taxon>Chloropicon</taxon>
    </lineage>
</organism>
<dbReference type="Pfam" id="PF03692">
    <property type="entry name" value="CxxCxxCC"/>
    <property type="match status" value="1"/>
</dbReference>
<name>A0AAX4P5R3_9CHLO</name>
<dbReference type="Proteomes" id="UP001472866">
    <property type="component" value="Chromosome 03"/>
</dbReference>
<dbReference type="PANTHER" id="PTHR35866">
    <property type="entry name" value="PUTATIVE-RELATED"/>
    <property type="match status" value="1"/>
</dbReference>
<dbReference type="CDD" id="cd02440">
    <property type="entry name" value="AdoMet_MTases"/>
    <property type="match status" value="1"/>
</dbReference>
<reference evidence="1 2" key="1">
    <citation type="submission" date="2024-03" db="EMBL/GenBank/DDBJ databases">
        <title>Complete genome sequence of the green alga Chloropicon roscoffensis RCC1871.</title>
        <authorList>
            <person name="Lemieux C."/>
            <person name="Pombert J.-F."/>
            <person name="Otis C."/>
            <person name="Turmel M."/>
        </authorList>
    </citation>
    <scope>NUCLEOTIDE SEQUENCE [LARGE SCALE GENOMIC DNA]</scope>
    <source>
        <strain evidence="1 2">RCC1871</strain>
    </source>
</reference>
<dbReference type="Gene3D" id="3.40.50.150">
    <property type="entry name" value="Vaccinia Virus protein VP39"/>
    <property type="match status" value="1"/>
</dbReference>
<dbReference type="PANTHER" id="PTHR35866:SF1">
    <property type="entry name" value="YKGJ FAMILY CYSTEINE CLUSTER PROTEIN"/>
    <property type="match status" value="1"/>
</dbReference>
<proteinExistence type="predicted"/>
<dbReference type="InterPro" id="IPR005358">
    <property type="entry name" value="Puta_zinc/iron-chelating_dom"/>
</dbReference>
<protein>
    <recommendedName>
        <fullName evidence="3">YkgJ family cysteine cluster protein</fullName>
    </recommendedName>
</protein>
<accession>A0AAX4P5R3</accession>
<evidence type="ECO:0008006" key="3">
    <source>
        <dbReference type="Google" id="ProtNLM"/>
    </source>
</evidence>
<dbReference type="EMBL" id="CP151503">
    <property type="protein sequence ID" value="WZN60965.1"/>
    <property type="molecule type" value="Genomic_DNA"/>
</dbReference>
<sequence length="513" mass="55639">MMIAVRWAAARWRVKASATTPWRFGSTAAGEAASTSFGNKEEEDQEAWYASEEGGLSFRCTRCGRCCGLEGTRKIHVSDREIEEIARLLGEPETSVREDRVTQTETGHQVLRGKQRGTGEVCTFLHSDGTCFVHERKPVQCRTYPYWPEFLASPFEWRAEGARCEGIGSVQGRVPRQEVRRQLVLETLSRSAREGGDENRLTYGESSDLLEDVGEELLEEFERDFLARNRRQVVAEIGDLVVVDFHGESEDGSARRVLISKQAPWLAQSEASVAPDGSVDLNRVPQRVQQALIASLALVAPREAASSRSSIAQIGAGACVAATALSLRLPDARVEAWDLDERALRLAADHFGAERGACVRLVRDAEEIAGESEIGSHAAILLDVCGVGGGRGEVGEIPPADPFLLPRFLEGAMAALEPGGVLAIHVANPNKEEALQAVASIARPRGLAVRSLALRGEGGAGSDPWLVYACPPHSPKTAEEFAKQLEDGPLRGLCPQITELLLSTPDSFWEVTG</sequence>